<evidence type="ECO:0000256" key="2">
    <source>
        <dbReference type="ARBA" id="ARBA00007776"/>
    </source>
</evidence>
<proteinExistence type="inferred from homology"/>
<dbReference type="NCBIfam" id="TIGR03426">
    <property type="entry name" value="shape_MreD"/>
    <property type="match status" value="1"/>
</dbReference>
<keyword evidence="3 8" id="KW-1003">Cell membrane</keyword>
<comment type="similarity">
    <text evidence="2 8">Belongs to the MreD family.</text>
</comment>
<feature type="transmembrane region" description="Helical" evidence="9">
    <location>
        <begin position="100"/>
        <end position="122"/>
    </location>
</feature>
<sequence>MENLSLKFSGAILLSLLGAFVLTLAPVNGVFGLWRPEWLVLVIIHWAIYFPDRISYVLVGFLGLMLDAAWQLSLGQHSLSFVVLLYVVIRLSERLSPNSLLQHLFMVLVATSVYMLTNLWVLTATDNNPANWGYWYPVFTSLLIWPFVTGLLKRMHMENQGR</sequence>
<dbReference type="AlphaFoldDB" id="A0A6S6SGJ9"/>
<dbReference type="PIRSF" id="PIRSF018472">
    <property type="entry name" value="MreD_proteobac"/>
    <property type="match status" value="1"/>
</dbReference>
<organism evidence="10">
    <name type="scientific">uncultured Thiotrichaceae bacterium</name>
    <dbReference type="NCBI Taxonomy" id="298394"/>
    <lineage>
        <taxon>Bacteria</taxon>
        <taxon>Pseudomonadati</taxon>
        <taxon>Pseudomonadota</taxon>
        <taxon>Gammaproteobacteria</taxon>
        <taxon>Thiotrichales</taxon>
        <taxon>Thiotrichaceae</taxon>
        <taxon>environmental samples</taxon>
    </lineage>
</organism>
<evidence type="ECO:0000256" key="1">
    <source>
        <dbReference type="ARBA" id="ARBA00004651"/>
    </source>
</evidence>
<keyword evidence="6 9" id="KW-1133">Transmembrane helix</keyword>
<evidence type="ECO:0000256" key="5">
    <source>
        <dbReference type="ARBA" id="ARBA00022960"/>
    </source>
</evidence>
<gene>
    <name evidence="10" type="ORF">HELGO_WM12927</name>
</gene>
<name>A0A6S6SGJ9_9GAMM</name>
<protein>
    <recommendedName>
        <fullName evidence="8">Rod shape-determining protein MreD</fullName>
    </recommendedName>
</protein>
<feature type="transmembrane region" description="Helical" evidence="9">
    <location>
        <begin position="134"/>
        <end position="152"/>
    </location>
</feature>
<dbReference type="GO" id="GO:0005886">
    <property type="term" value="C:plasma membrane"/>
    <property type="evidence" value="ECO:0007669"/>
    <property type="project" value="UniProtKB-SubCell"/>
</dbReference>
<evidence type="ECO:0000256" key="4">
    <source>
        <dbReference type="ARBA" id="ARBA00022692"/>
    </source>
</evidence>
<evidence type="ECO:0000313" key="10">
    <source>
        <dbReference type="EMBL" id="CAA6809197.1"/>
    </source>
</evidence>
<dbReference type="EMBL" id="CACVAY010000039">
    <property type="protein sequence ID" value="CAA6809197.1"/>
    <property type="molecule type" value="Genomic_DNA"/>
</dbReference>
<keyword evidence="4 9" id="KW-0812">Transmembrane</keyword>
<dbReference type="GO" id="GO:0008360">
    <property type="term" value="P:regulation of cell shape"/>
    <property type="evidence" value="ECO:0007669"/>
    <property type="project" value="UniProtKB-UniRule"/>
</dbReference>
<accession>A0A6S6SGJ9</accession>
<evidence type="ECO:0000256" key="9">
    <source>
        <dbReference type="SAM" id="Phobius"/>
    </source>
</evidence>
<dbReference type="Pfam" id="PF04093">
    <property type="entry name" value="MreD"/>
    <property type="match status" value="1"/>
</dbReference>
<comment type="function">
    <text evidence="8">Involved in formation of the rod shape of the cell. May also contribute to regulation of formation of penicillin-binding proteins.</text>
</comment>
<evidence type="ECO:0000256" key="8">
    <source>
        <dbReference type="PIRNR" id="PIRNR018472"/>
    </source>
</evidence>
<comment type="subcellular location">
    <subcellularLocation>
        <location evidence="8">Cell inner membrane</location>
    </subcellularLocation>
    <subcellularLocation>
        <location evidence="1">Cell membrane</location>
        <topology evidence="1">Multi-pass membrane protein</topology>
    </subcellularLocation>
</comment>
<feature type="transmembrane region" description="Helical" evidence="9">
    <location>
        <begin position="38"/>
        <end position="62"/>
    </location>
</feature>
<keyword evidence="5 8" id="KW-0133">Cell shape</keyword>
<reference evidence="10" key="1">
    <citation type="submission" date="2020-01" db="EMBL/GenBank/DDBJ databases">
        <authorList>
            <person name="Meier V. D."/>
            <person name="Meier V D."/>
        </authorList>
    </citation>
    <scope>NUCLEOTIDE SEQUENCE</scope>
    <source>
        <strain evidence="10">HLG_WM_MAG_07</strain>
    </source>
</reference>
<keyword evidence="7 8" id="KW-0472">Membrane</keyword>
<keyword evidence="8" id="KW-0997">Cell inner membrane</keyword>
<evidence type="ECO:0000256" key="6">
    <source>
        <dbReference type="ARBA" id="ARBA00022989"/>
    </source>
</evidence>
<dbReference type="PANTHER" id="PTHR37484:SF1">
    <property type="entry name" value="ROD SHAPE-DETERMINING PROTEIN MRED"/>
    <property type="match status" value="1"/>
</dbReference>
<evidence type="ECO:0000256" key="3">
    <source>
        <dbReference type="ARBA" id="ARBA00022475"/>
    </source>
</evidence>
<dbReference type="PANTHER" id="PTHR37484">
    <property type="entry name" value="ROD SHAPE-DETERMINING PROTEIN MRED"/>
    <property type="match status" value="1"/>
</dbReference>
<dbReference type="InterPro" id="IPR026034">
    <property type="entry name" value="MreD_proteobac"/>
</dbReference>
<feature type="transmembrane region" description="Helical" evidence="9">
    <location>
        <begin position="68"/>
        <end position="88"/>
    </location>
</feature>
<feature type="transmembrane region" description="Helical" evidence="9">
    <location>
        <begin position="12"/>
        <end position="31"/>
    </location>
</feature>
<dbReference type="InterPro" id="IPR007227">
    <property type="entry name" value="Cell_shape_determining_MreD"/>
</dbReference>
<evidence type="ECO:0000256" key="7">
    <source>
        <dbReference type="ARBA" id="ARBA00023136"/>
    </source>
</evidence>